<evidence type="ECO:0000313" key="1">
    <source>
        <dbReference type="EMBL" id="RQD75008.1"/>
    </source>
</evidence>
<sequence length="86" mass="9819">MHINKLLLFASITVFYIVTQVIQKIKIFNTIGLNIIPHDATKSFNLLKSTEKIPPYILKGLAKSQNYRFNRSKKLKTPSSITRTGL</sequence>
<dbReference type="AlphaFoldDB" id="A0A424YDH1"/>
<accession>A0A424YDH1</accession>
<name>A0A424YDH1_9FIRM</name>
<proteinExistence type="predicted"/>
<reference evidence="1 2" key="1">
    <citation type="submission" date="2018-08" db="EMBL/GenBank/DDBJ databases">
        <title>The metabolism and importance of syntrophic acetate oxidation coupled to methane or sulfide production in haloalkaline environments.</title>
        <authorList>
            <person name="Timmers P.H.A."/>
            <person name="Vavourakis C.D."/>
            <person name="Sorokin D.Y."/>
            <person name="Sinninghe Damste J.S."/>
            <person name="Muyzer G."/>
            <person name="Stams A.J.M."/>
            <person name="Plugge C.M."/>
        </authorList>
    </citation>
    <scope>NUCLEOTIDE SEQUENCE [LARGE SCALE GENOMIC DNA]</scope>
    <source>
        <strain evidence="1">MSAO_Bac1</strain>
    </source>
</reference>
<organism evidence="1 2">
    <name type="scientific">Candidatus Syntrophonatronum acetioxidans</name>
    <dbReference type="NCBI Taxonomy" id="1795816"/>
    <lineage>
        <taxon>Bacteria</taxon>
        <taxon>Bacillati</taxon>
        <taxon>Bacillota</taxon>
        <taxon>Clostridia</taxon>
        <taxon>Eubacteriales</taxon>
        <taxon>Syntrophomonadaceae</taxon>
        <taxon>Candidatus Syntrophonatronum</taxon>
    </lineage>
</organism>
<protein>
    <submittedName>
        <fullName evidence="1">Uncharacterized protein</fullName>
    </submittedName>
</protein>
<dbReference type="EMBL" id="QZAA01000177">
    <property type="protein sequence ID" value="RQD75008.1"/>
    <property type="molecule type" value="Genomic_DNA"/>
</dbReference>
<comment type="caution">
    <text evidence="1">The sequence shown here is derived from an EMBL/GenBank/DDBJ whole genome shotgun (WGS) entry which is preliminary data.</text>
</comment>
<gene>
    <name evidence="1" type="ORF">D5R97_07020</name>
</gene>
<dbReference type="Proteomes" id="UP000285138">
    <property type="component" value="Unassembled WGS sequence"/>
</dbReference>
<evidence type="ECO:0000313" key="2">
    <source>
        <dbReference type="Proteomes" id="UP000285138"/>
    </source>
</evidence>